<dbReference type="PANTHER" id="PTHR30023:SF0">
    <property type="entry name" value="PENICILLIN-SENSITIVE CARBOXYPEPTIDASE A"/>
    <property type="match status" value="1"/>
</dbReference>
<dbReference type="Proteomes" id="UP000030125">
    <property type="component" value="Unassembled WGS sequence"/>
</dbReference>
<dbReference type="GO" id="GO:0000270">
    <property type="term" value="P:peptidoglycan metabolic process"/>
    <property type="evidence" value="ECO:0007669"/>
    <property type="project" value="TreeGrafter"/>
</dbReference>
<evidence type="ECO:0000256" key="3">
    <source>
        <dbReference type="SAM" id="SignalP"/>
    </source>
</evidence>
<keyword evidence="2" id="KW-0378">Hydrolase</keyword>
<dbReference type="PRINTS" id="PR00922">
    <property type="entry name" value="DADACBPTASE3"/>
</dbReference>
<dbReference type="InterPro" id="IPR012338">
    <property type="entry name" value="Beta-lactam/transpept-like"/>
</dbReference>
<evidence type="ECO:0000313" key="4">
    <source>
        <dbReference type="EMBL" id="KGN79439.1"/>
    </source>
</evidence>
<name>A0A0A2ESX8_PORCN</name>
<evidence type="ECO:0000313" key="5">
    <source>
        <dbReference type="Proteomes" id="UP000030125"/>
    </source>
</evidence>
<dbReference type="InterPro" id="IPR000667">
    <property type="entry name" value="Peptidase_S13"/>
</dbReference>
<keyword evidence="5" id="KW-1185">Reference proteome</keyword>
<feature type="chain" id="PRO_5001987040" description="D-alanyl-D-alanine carboxypeptidase / D-alanyl-D-alanine-endopeptidase (Penicillin-binding protein 4)" evidence="3">
    <location>
        <begin position="28"/>
        <end position="492"/>
    </location>
</feature>
<evidence type="ECO:0000256" key="2">
    <source>
        <dbReference type="ARBA" id="ARBA00022801"/>
    </source>
</evidence>
<dbReference type="NCBIfam" id="TIGR00666">
    <property type="entry name" value="PBP4"/>
    <property type="match status" value="1"/>
</dbReference>
<organism evidence="4 5">
    <name type="scientific">Porphyromonas cangingivalis</name>
    <dbReference type="NCBI Taxonomy" id="36874"/>
    <lineage>
        <taxon>Bacteria</taxon>
        <taxon>Pseudomonadati</taxon>
        <taxon>Bacteroidota</taxon>
        <taxon>Bacteroidia</taxon>
        <taxon>Bacteroidales</taxon>
        <taxon>Porphyromonadaceae</taxon>
        <taxon>Porphyromonas</taxon>
    </lineage>
</organism>
<evidence type="ECO:0000256" key="1">
    <source>
        <dbReference type="ARBA" id="ARBA00006096"/>
    </source>
</evidence>
<reference evidence="4 5" key="1">
    <citation type="submission" date="2014-08" db="EMBL/GenBank/DDBJ databases">
        <title>Porphyromonas cangingivalis strain:COT-109_OH1386 Genome sequencing.</title>
        <authorList>
            <person name="Wallis C."/>
            <person name="Deusch O."/>
            <person name="O'Flynn C."/>
            <person name="Davis I."/>
            <person name="Jospin G."/>
            <person name="Darling A.E."/>
            <person name="Coil D.A."/>
            <person name="Alexiev A."/>
            <person name="Horsfall A."/>
            <person name="Kirkwood N."/>
            <person name="Harris S."/>
            <person name="Eisen J.A."/>
        </authorList>
    </citation>
    <scope>NUCLEOTIDE SEQUENCE [LARGE SCALE GENOMIC DNA]</scope>
    <source>
        <strain evidence="5">COT-109 OH1386</strain>
    </source>
</reference>
<evidence type="ECO:0008006" key="6">
    <source>
        <dbReference type="Google" id="ProtNLM"/>
    </source>
</evidence>
<feature type="signal peptide" evidence="3">
    <location>
        <begin position="1"/>
        <end position="27"/>
    </location>
</feature>
<gene>
    <name evidence="4" type="ORF">HQ35_07715</name>
</gene>
<keyword evidence="3" id="KW-0732">Signal</keyword>
<dbReference type="Gene3D" id="3.40.710.10">
    <property type="entry name" value="DD-peptidase/beta-lactamase superfamily"/>
    <property type="match status" value="1"/>
</dbReference>
<dbReference type="GO" id="GO:0004185">
    <property type="term" value="F:serine-type carboxypeptidase activity"/>
    <property type="evidence" value="ECO:0007669"/>
    <property type="project" value="InterPro"/>
</dbReference>
<comment type="similarity">
    <text evidence="1">Belongs to the peptidase S13 family.</text>
</comment>
<sequence length="492" mass="54053">MINLTHSTVAKRLLFLLALFTPSMIVAQNVRTPMEPEVLKNVFWSLCVQDAETGESLVDIRSSYLMTPASTLKVLTTATALECVSPETRLSTKLYTTGVISEGVLSGDVLIVGEGDPSIGSRHLKDTSPESFFNNVAHALTAKGVKKIKGDIIALSPKSFDHQGLNPRWLHYDMGNHYAAGAYALNLFDNSYNVIFTDYGRKFTHTPSVPGLKLKRSYVISKSRKTDSLYIARPSSGEQVHLITGIYPAGVKQWHIRGDIPDPPLFFAQYLAMTLKKKGISIQGESRTSGLLPDVDKILLYEHLSPTMMELARLTNVHSINLYAEALLRYTWVGKVAIEGHNPTQTALHQSGLYWQGRGLSGKEINVFDGSGLSPENKVTANYLSSLLGKVYRGDSTHLFMTTLPMAGKEGTVTSFLKGTPLAGRAYLKSGSIKNVIAYTGYIVVPDGKVYTVTLMANNFTLRHSEMRKVFEGILLDTFAPALGLEMDQVGR</sequence>
<dbReference type="eggNOG" id="COG2027">
    <property type="taxonomic scope" value="Bacteria"/>
</dbReference>
<dbReference type="RefSeq" id="WP_036852245.1">
    <property type="nucleotide sequence ID" value="NZ_JQJD01000050.1"/>
</dbReference>
<dbReference type="EMBL" id="JQJD01000050">
    <property type="protein sequence ID" value="KGN79439.1"/>
    <property type="molecule type" value="Genomic_DNA"/>
</dbReference>
<dbReference type="AlphaFoldDB" id="A0A0A2ESX8"/>
<accession>A0A0A2ESX8</accession>
<protein>
    <recommendedName>
        <fullName evidence="6">D-alanyl-D-alanine carboxypeptidase / D-alanyl-D-alanine-endopeptidase (Penicillin-binding protein 4)</fullName>
    </recommendedName>
</protein>
<dbReference type="OrthoDB" id="9802627at2"/>
<dbReference type="GO" id="GO:0006508">
    <property type="term" value="P:proteolysis"/>
    <property type="evidence" value="ECO:0007669"/>
    <property type="project" value="InterPro"/>
</dbReference>
<comment type="caution">
    <text evidence="4">The sequence shown here is derived from an EMBL/GenBank/DDBJ whole genome shotgun (WGS) entry which is preliminary data.</text>
</comment>
<proteinExistence type="inferred from homology"/>
<dbReference type="SUPFAM" id="SSF56601">
    <property type="entry name" value="beta-lactamase/transpeptidase-like"/>
    <property type="match status" value="1"/>
</dbReference>
<dbReference type="PANTHER" id="PTHR30023">
    <property type="entry name" value="D-ALANYL-D-ALANINE CARBOXYPEPTIDASE"/>
    <property type="match status" value="1"/>
</dbReference>
<dbReference type="Gene3D" id="3.50.80.20">
    <property type="entry name" value="D-Ala-D-Ala carboxypeptidase C, peptidase S13"/>
    <property type="match status" value="1"/>
</dbReference>
<dbReference type="Pfam" id="PF02113">
    <property type="entry name" value="Peptidase_S13"/>
    <property type="match status" value="1"/>
</dbReference>